<protein>
    <recommendedName>
        <fullName evidence="9">TRAP transporter small permease protein</fullName>
    </recommendedName>
</protein>
<evidence type="ECO:0000256" key="1">
    <source>
        <dbReference type="ARBA" id="ARBA00004429"/>
    </source>
</evidence>
<keyword evidence="6 9" id="KW-1133">Transmembrane helix</keyword>
<comment type="similarity">
    <text evidence="8 9">Belongs to the TRAP transporter small permease family.</text>
</comment>
<evidence type="ECO:0000313" key="12">
    <source>
        <dbReference type="Proteomes" id="UP000068447"/>
    </source>
</evidence>
<dbReference type="STRING" id="1526571.AT746_03815"/>
<name>A0A0U2ZCQ0_9ALTE</name>
<dbReference type="PANTHER" id="PTHR35011">
    <property type="entry name" value="2,3-DIKETO-L-GULONATE TRAP TRANSPORTER SMALL PERMEASE PROTEIN YIAM"/>
    <property type="match status" value="1"/>
</dbReference>
<comment type="function">
    <text evidence="9">Part of the tripartite ATP-independent periplasmic (TRAP) transport system.</text>
</comment>
<feature type="transmembrane region" description="Helical" evidence="9">
    <location>
        <begin position="29"/>
        <end position="49"/>
    </location>
</feature>
<evidence type="ECO:0000256" key="2">
    <source>
        <dbReference type="ARBA" id="ARBA00022448"/>
    </source>
</evidence>
<dbReference type="AlphaFoldDB" id="A0A0U2ZCQ0"/>
<keyword evidence="2 9" id="KW-0813">Transport</keyword>
<dbReference type="KEGG" id="lal:AT746_03815"/>
<feature type="transmembrane region" description="Helical" evidence="9">
    <location>
        <begin position="99"/>
        <end position="120"/>
    </location>
</feature>
<evidence type="ECO:0000256" key="4">
    <source>
        <dbReference type="ARBA" id="ARBA00022519"/>
    </source>
</evidence>
<evidence type="ECO:0000256" key="6">
    <source>
        <dbReference type="ARBA" id="ARBA00022989"/>
    </source>
</evidence>
<keyword evidence="5 9" id="KW-0812">Transmembrane</keyword>
<dbReference type="EMBL" id="CP013650">
    <property type="protein sequence ID" value="ALT00309.1"/>
    <property type="molecule type" value="Genomic_DNA"/>
</dbReference>
<reference evidence="11 12" key="1">
    <citation type="submission" date="2015-12" db="EMBL/GenBank/DDBJ databases">
        <title>Complete genome of Lacimicrobium alkaliphilum KCTC 32984.</title>
        <authorList>
            <person name="Kim S.-G."/>
            <person name="Lee Y.-J."/>
        </authorList>
    </citation>
    <scope>NUCLEOTIDE SEQUENCE [LARGE SCALE GENOMIC DNA]</scope>
    <source>
        <strain evidence="11 12">YelD216</strain>
    </source>
</reference>
<evidence type="ECO:0000259" key="10">
    <source>
        <dbReference type="Pfam" id="PF04290"/>
    </source>
</evidence>
<evidence type="ECO:0000256" key="9">
    <source>
        <dbReference type="RuleBase" id="RU369079"/>
    </source>
</evidence>
<feature type="domain" description="Tripartite ATP-independent periplasmic transporters DctQ component" evidence="10">
    <location>
        <begin position="37"/>
        <end position="170"/>
    </location>
</feature>
<accession>A0A0U2ZCQ0</accession>
<keyword evidence="12" id="KW-1185">Reference proteome</keyword>
<comment type="subcellular location">
    <subcellularLocation>
        <location evidence="1 9">Cell inner membrane</location>
        <topology evidence="1 9">Multi-pass membrane protein</topology>
    </subcellularLocation>
</comment>
<dbReference type="Proteomes" id="UP000068447">
    <property type="component" value="Chromosome"/>
</dbReference>
<keyword evidence="7 9" id="KW-0472">Membrane</keyword>
<dbReference type="InterPro" id="IPR007387">
    <property type="entry name" value="TRAP_DctQ"/>
</dbReference>
<evidence type="ECO:0000313" key="11">
    <source>
        <dbReference type="EMBL" id="ALT00309.1"/>
    </source>
</evidence>
<dbReference type="GO" id="GO:0005886">
    <property type="term" value="C:plasma membrane"/>
    <property type="evidence" value="ECO:0007669"/>
    <property type="project" value="UniProtKB-SubCell"/>
</dbReference>
<organism evidence="11 12">
    <name type="scientific">Lacimicrobium alkaliphilum</name>
    <dbReference type="NCBI Taxonomy" id="1526571"/>
    <lineage>
        <taxon>Bacteria</taxon>
        <taxon>Pseudomonadati</taxon>
        <taxon>Pseudomonadota</taxon>
        <taxon>Gammaproteobacteria</taxon>
        <taxon>Alteromonadales</taxon>
        <taxon>Alteromonadaceae</taxon>
        <taxon>Lacimicrobium</taxon>
    </lineage>
</organism>
<dbReference type="GO" id="GO:0022857">
    <property type="term" value="F:transmembrane transporter activity"/>
    <property type="evidence" value="ECO:0007669"/>
    <property type="project" value="UniProtKB-UniRule"/>
</dbReference>
<gene>
    <name evidence="11" type="ORF">AT746_03815</name>
</gene>
<dbReference type="Pfam" id="PF04290">
    <property type="entry name" value="DctQ"/>
    <property type="match status" value="1"/>
</dbReference>
<feature type="transmembrane region" description="Helical" evidence="9">
    <location>
        <begin position="140"/>
        <end position="160"/>
    </location>
</feature>
<dbReference type="InterPro" id="IPR055348">
    <property type="entry name" value="DctQ"/>
</dbReference>
<evidence type="ECO:0000256" key="3">
    <source>
        <dbReference type="ARBA" id="ARBA00022475"/>
    </source>
</evidence>
<evidence type="ECO:0000256" key="7">
    <source>
        <dbReference type="ARBA" id="ARBA00023136"/>
    </source>
</evidence>
<dbReference type="PANTHER" id="PTHR35011:SF4">
    <property type="entry name" value="SLL1102 PROTEIN"/>
    <property type="match status" value="1"/>
</dbReference>
<proteinExistence type="inferred from homology"/>
<keyword evidence="4 9" id="KW-0997">Cell inner membrane</keyword>
<evidence type="ECO:0000256" key="5">
    <source>
        <dbReference type="ARBA" id="ARBA00022692"/>
    </source>
</evidence>
<feature type="transmembrane region" description="Helical" evidence="9">
    <location>
        <begin position="61"/>
        <end position="78"/>
    </location>
</feature>
<comment type="subunit">
    <text evidence="9">The complex comprises the extracytoplasmic solute receptor protein and the two transmembrane proteins.</text>
</comment>
<keyword evidence="3" id="KW-1003">Cell membrane</keyword>
<evidence type="ECO:0000256" key="8">
    <source>
        <dbReference type="ARBA" id="ARBA00038436"/>
    </source>
</evidence>
<sequence>MLKVRALPSLLYQRCSIIINQFNDLLCKLVSWLTLLMVLLVFTIVVLRYGFNLGWIAMQESALYLHAMVFLLGAAHTLKADEHVRVDIFYRKASPRRQAWVDILGTLLLLIPVNLYILIISWDYAAKSWGLLEGSGEAGGLPLVFVLKSLIPLFALTMLLQGIAQILTKLPLLNTGEH</sequence>